<keyword evidence="2" id="KW-1185">Reference proteome</keyword>
<dbReference type="InterPro" id="IPR008588">
    <property type="entry name" value="DUF870_CAE_spp"/>
</dbReference>
<dbReference type="eggNOG" id="ENOG502TIG6">
    <property type="taxonomic scope" value="Eukaryota"/>
</dbReference>
<feature type="chain" id="PRO_5009309393" evidence="1">
    <location>
        <begin position="17"/>
        <end position="129"/>
    </location>
</feature>
<proteinExistence type="predicted"/>
<evidence type="ECO:0000313" key="2">
    <source>
        <dbReference type="Proteomes" id="UP000095282"/>
    </source>
</evidence>
<dbReference type="AlphaFoldDB" id="A0A1I7UUV7"/>
<name>A0A1I7UUV7_9PELO</name>
<accession>A0A1I7UUV7</accession>
<sequence>MNSLILVLLSASLVAATNFDFSGAVKCESKGRWCFTVRGIEVDLISDDELVAYDKCQDGDKTVKFSMLGVADDDGLLDSTFEIALQVTHNCSSSTEKSVTSEYYNVPVKEVAFAMSKNFDLNANIVVVP</sequence>
<reference evidence="3" key="1">
    <citation type="submission" date="2016-11" db="UniProtKB">
        <authorList>
            <consortium name="WormBaseParasite"/>
        </authorList>
    </citation>
    <scope>IDENTIFICATION</scope>
</reference>
<evidence type="ECO:0000313" key="3">
    <source>
        <dbReference type="WBParaSite" id="Csp11.Scaffold630.g19581.t1"/>
    </source>
</evidence>
<dbReference type="PANTHER" id="PTHR21479">
    <property type="match status" value="1"/>
</dbReference>
<organism evidence="2 3">
    <name type="scientific">Caenorhabditis tropicalis</name>
    <dbReference type="NCBI Taxonomy" id="1561998"/>
    <lineage>
        <taxon>Eukaryota</taxon>
        <taxon>Metazoa</taxon>
        <taxon>Ecdysozoa</taxon>
        <taxon>Nematoda</taxon>
        <taxon>Chromadorea</taxon>
        <taxon>Rhabditida</taxon>
        <taxon>Rhabditina</taxon>
        <taxon>Rhabditomorpha</taxon>
        <taxon>Rhabditoidea</taxon>
        <taxon>Rhabditidae</taxon>
        <taxon>Peloderinae</taxon>
        <taxon>Caenorhabditis</taxon>
    </lineage>
</organism>
<dbReference type="Proteomes" id="UP000095282">
    <property type="component" value="Unplaced"/>
</dbReference>
<feature type="signal peptide" evidence="1">
    <location>
        <begin position="1"/>
        <end position="16"/>
    </location>
</feature>
<keyword evidence="1" id="KW-0732">Signal</keyword>
<dbReference type="WBParaSite" id="Csp11.Scaffold630.g19581.t1">
    <property type="protein sequence ID" value="Csp11.Scaffold630.g19581.t1"/>
    <property type="gene ID" value="Csp11.Scaffold630.g19581"/>
</dbReference>
<evidence type="ECO:0000256" key="1">
    <source>
        <dbReference type="SAM" id="SignalP"/>
    </source>
</evidence>
<dbReference type="PANTHER" id="PTHR21479:SF28">
    <property type="entry name" value="PROTEIN CBG24148"/>
    <property type="match status" value="1"/>
</dbReference>
<dbReference type="Pfam" id="PF05912">
    <property type="entry name" value="DUF870"/>
    <property type="match status" value="1"/>
</dbReference>
<protein>
    <submittedName>
        <fullName evidence="3">Uncharacterized protein</fullName>
    </submittedName>
</protein>